<dbReference type="InterPro" id="IPR026170">
    <property type="entry name" value="FAM173A/B"/>
</dbReference>
<dbReference type="FunCoup" id="F2UHI0">
    <property type="interactions" value="711"/>
</dbReference>
<evidence type="ECO:0000256" key="5">
    <source>
        <dbReference type="SAM" id="Phobius"/>
    </source>
</evidence>
<dbReference type="SUPFAM" id="SSF53335">
    <property type="entry name" value="S-adenosyl-L-methionine-dependent methyltransferases"/>
    <property type="match status" value="1"/>
</dbReference>
<comment type="similarity">
    <text evidence="1">Belongs to the ANT/ATPSC lysine N-methyltransferase family.</text>
</comment>
<gene>
    <name evidence="7" type="ORF">PTSG_12620</name>
</gene>
<keyword evidence="5" id="KW-0472">Membrane</keyword>
<keyword evidence="2" id="KW-0489">Methyltransferase</keyword>
<sequence>MGRKQDTGSGGDRGDGEGRWRRGGVWAGVAVGSTVAALVAVLAPFIAPGLRSNSPPFIPTTAFHVKTIARICAQNNCRRLLDLGSGDGRIPIEVAKHVGISTVGVELNPWLVAVSRLKSLRAGTWNLTSFVRQDMWRFPVCDFDAVVVFGVKEMMPQLERKLDTELQPGALVMSCHFHIPGRMPLHTFTQGSQTLLLYRW</sequence>
<dbReference type="STRING" id="946362.F2UHI0"/>
<dbReference type="InParanoid" id="F2UHI0"/>
<dbReference type="GO" id="GO:0016279">
    <property type="term" value="F:protein-lysine N-methyltransferase activity"/>
    <property type="evidence" value="ECO:0007669"/>
    <property type="project" value="InterPro"/>
</dbReference>
<evidence type="ECO:0000256" key="1">
    <source>
        <dbReference type="ARBA" id="ARBA00010633"/>
    </source>
</evidence>
<dbReference type="PANTHER" id="PTHR13610:SF9">
    <property type="entry name" value="FI06469P"/>
    <property type="match status" value="1"/>
</dbReference>
<evidence type="ECO:0000313" key="8">
    <source>
        <dbReference type="Proteomes" id="UP000007799"/>
    </source>
</evidence>
<dbReference type="Gene3D" id="3.40.50.150">
    <property type="entry name" value="Vaccinia Virus protein VP39"/>
    <property type="match status" value="1"/>
</dbReference>
<dbReference type="GO" id="GO:0032259">
    <property type="term" value="P:methylation"/>
    <property type="evidence" value="ECO:0007669"/>
    <property type="project" value="UniProtKB-KW"/>
</dbReference>
<evidence type="ECO:0000313" key="7">
    <source>
        <dbReference type="EMBL" id="EGD76579.1"/>
    </source>
</evidence>
<dbReference type="GO" id="GO:0005739">
    <property type="term" value="C:mitochondrion"/>
    <property type="evidence" value="ECO:0007669"/>
    <property type="project" value="TreeGrafter"/>
</dbReference>
<dbReference type="eggNOG" id="KOG4058">
    <property type="taxonomic scope" value="Eukaryota"/>
</dbReference>
<proteinExistence type="inferred from homology"/>
<dbReference type="Proteomes" id="UP000007799">
    <property type="component" value="Unassembled WGS sequence"/>
</dbReference>
<dbReference type="OrthoDB" id="66144at2759"/>
<dbReference type="Pfam" id="PF13649">
    <property type="entry name" value="Methyltransf_25"/>
    <property type="match status" value="1"/>
</dbReference>
<dbReference type="GO" id="GO:1905706">
    <property type="term" value="P:regulation of mitochondrial ATP synthesis coupled proton transport"/>
    <property type="evidence" value="ECO:0007669"/>
    <property type="project" value="TreeGrafter"/>
</dbReference>
<dbReference type="InterPro" id="IPR041698">
    <property type="entry name" value="Methyltransf_25"/>
</dbReference>
<protein>
    <recommendedName>
        <fullName evidence="6">Methyltransferase domain-containing protein</fullName>
    </recommendedName>
</protein>
<keyword evidence="5" id="KW-1133">Transmembrane helix</keyword>
<dbReference type="CDD" id="cd02440">
    <property type="entry name" value="AdoMet_MTases"/>
    <property type="match status" value="1"/>
</dbReference>
<evidence type="ECO:0000256" key="2">
    <source>
        <dbReference type="ARBA" id="ARBA00022603"/>
    </source>
</evidence>
<keyword evidence="4" id="KW-0949">S-adenosyl-L-methionine</keyword>
<organism evidence="8">
    <name type="scientific">Salpingoeca rosetta (strain ATCC 50818 / BSB-021)</name>
    <dbReference type="NCBI Taxonomy" id="946362"/>
    <lineage>
        <taxon>Eukaryota</taxon>
        <taxon>Choanoflagellata</taxon>
        <taxon>Craspedida</taxon>
        <taxon>Salpingoecidae</taxon>
        <taxon>Salpingoeca</taxon>
    </lineage>
</organism>
<name>F2UHI0_SALR5</name>
<keyword evidence="5" id="KW-0812">Transmembrane</keyword>
<feature type="domain" description="Methyltransferase" evidence="6">
    <location>
        <begin position="81"/>
        <end position="156"/>
    </location>
</feature>
<dbReference type="RefSeq" id="XP_004991493.1">
    <property type="nucleotide sequence ID" value="XM_004991436.1"/>
</dbReference>
<accession>F2UHI0</accession>
<feature type="transmembrane region" description="Helical" evidence="5">
    <location>
        <begin position="25"/>
        <end position="47"/>
    </location>
</feature>
<dbReference type="PANTHER" id="PTHR13610">
    <property type="entry name" value="METHYLTRANSFERASE DOMAIN-CONTAINING PROTEIN"/>
    <property type="match status" value="1"/>
</dbReference>
<evidence type="ECO:0000256" key="4">
    <source>
        <dbReference type="ARBA" id="ARBA00022691"/>
    </source>
</evidence>
<keyword evidence="3" id="KW-0808">Transferase</keyword>
<dbReference type="KEGG" id="sre:PTSG_12620"/>
<evidence type="ECO:0000259" key="6">
    <source>
        <dbReference type="Pfam" id="PF13649"/>
    </source>
</evidence>
<dbReference type="AlphaFoldDB" id="F2UHI0"/>
<reference evidence="7" key="1">
    <citation type="submission" date="2009-08" db="EMBL/GenBank/DDBJ databases">
        <title>Annotation of Salpingoeca rosetta.</title>
        <authorList>
            <consortium name="The Broad Institute Genome Sequencing Platform"/>
            <person name="Russ C."/>
            <person name="Cuomo C."/>
            <person name="Burger G."/>
            <person name="Gray M.W."/>
            <person name="Holland P.W.H."/>
            <person name="King N."/>
            <person name="Lang F.B.F."/>
            <person name="Roger A.J."/>
            <person name="Ruiz-Trillo I."/>
            <person name="Young S.K."/>
            <person name="Zeng Q."/>
            <person name="Gargeya S."/>
            <person name="Alvarado L."/>
            <person name="Berlin A."/>
            <person name="Chapman S.B."/>
            <person name="Chen Z."/>
            <person name="Freedman E."/>
            <person name="Gellesch M."/>
            <person name="Goldberg J."/>
            <person name="Griggs A."/>
            <person name="Gujja S."/>
            <person name="Heilman E."/>
            <person name="Heiman D."/>
            <person name="Howarth C."/>
            <person name="Mehta T."/>
            <person name="Neiman D."/>
            <person name="Pearson M."/>
            <person name="Roberts A."/>
            <person name="Saif S."/>
            <person name="Shea T."/>
            <person name="Shenoy N."/>
            <person name="Sisk P."/>
            <person name="Stolte C."/>
            <person name="Sykes S."/>
            <person name="White J."/>
            <person name="Yandava C."/>
            <person name="Haas B."/>
            <person name="Nusbaum C."/>
            <person name="Birren B."/>
        </authorList>
    </citation>
    <scope>NUCLEOTIDE SEQUENCE [LARGE SCALE GENOMIC DNA]</scope>
    <source>
        <strain evidence="7">ATCC 50818</strain>
    </source>
</reference>
<dbReference type="InterPro" id="IPR029063">
    <property type="entry name" value="SAM-dependent_MTases_sf"/>
</dbReference>
<dbReference type="EMBL" id="GL832974">
    <property type="protein sequence ID" value="EGD76579.1"/>
    <property type="molecule type" value="Genomic_DNA"/>
</dbReference>
<keyword evidence="8" id="KW-1185">Reference proteome</keyword>
<evidence type="ECO:0000256" key="3">
    <source>
        <dbReference type="ARBA" id="ARBA00022679"/>
    </source>
</evidence>
<dbReference type="GeneID" id="16072053"/>